<dbReference type="EMBL" id="OE184065">
    <property type="protein sequence ID" value="CAD7576285.1"/>
    <property type="molecule type" value="Genomic_DNA"/>
</dbReference>
<sequence length="72" mass="7832">MARIICDNSDKIQLKVQSPNAFLMSDQSGTTVLTDISRAKDIEVRIPLCTPPIGQAHLILEGAEIESPPCKL</sequence>
<proteinExistence type="predicted"/>
<name>A0A7R9JBP6_TIMCA</name>
<organism evidence="1">
    <name type="scientific">Timema californicum</name>
    <name type="common">California timema</name>
    <name type="synonym">Walking stick</name>
    <dbReference type="NCBI Taxonomy" id="61474"/>
    <lineage>
        <taxon>Eukaryota</taxon>
        <taxon>Metazoa</taxon>
        <taxon>Ecdysozoa</taxon>
        <taxon>Arthropoda</taxon>
        <taxon>Hexapoda</taxon>
        <taxon>Insecta</taxon>
        <taxon>Pterygota</taxon>
        <taxon>Neoptera</taxon>
        <taxon>Polyneoptera</taxon>
        <taxon>Phasmatodea</taxon>
        <taxon>Timematodea</taxon>
        <taxon>Timematoidea</taxon>
        <taxon>Timematidae</taxon>
        <taxon>Timema</taxon>
    </lineage>
</organism>
<evidence type="ECO:0000313" key="1">
    <source>
        <dbReference type="EMBL" id="CAD7576285.1"/>
    </source>
</evidence>
<dbReference type="AlphaFoldDB" id="A0A7R9JBP6"/>
<gene>
    <name evidence="1" type="ORF">TCMB3V08_LOCUS8857</name>
</gene>
<protein>
    <submittedName>
        <fullName evidence="1">(California timema) hypothetical protein</fullName>
    </submittedName>
</protein>
<accession>A0A7R9JBP6</accession>
<reference evidence="1" key="1">
    <citation type="submission" date="2020-11" db="EMBL/GenBank/DDBJ databases">
        <authorList>
            <person name="Tran Van P."/>
        </authorList>
    </citation>
    <scope>NUCLEOTIDE SEQUENCE</scope>
</reference>